<keyword evidence="2" id="KW-1185">Reference proteome</keyword>
<proteinExistence type="predicted"/>
<name>A0A319D5D8_9EURO</name>
<gene>
    <name evidence="1" type="ORF">BO71DRAFT_400548</name>
</gene>
<dbReference type="AlphaFoldDB" id="A0A319D5D8"/>
<dbReference type="VEuPathDB" id="FungiDB:BO71DRAFT_400548"/>
<evidence type="ECO:0000313" key="1">
    <source>
        <dbReference type="EMBL" id="PYH92381.1"/>
    </source>
</evidence>
<dbReference type="Proteomes" id="UP000247810">
    <property type="component" value="Unassembled WGS sequence"/>
</dbReference>
<evidence type="ECO:0000313" key="2">
    <source>
        <dbReference type="Proteomes" id="UP000247810"/>
    </source>
</evidence>
<reference evidence="1 2" key="1">
    <citation type="submission" date="2018-02" db="EMBL/GenBank/DDBJ databases">
        <title>The genomes of Aspergillus section Nigri reveals drivers in fungal speciation.</title>
        <authorList>
            <consortium name="DOE Joint Genome Institute"/>
            <person name="Vesth T.C."/>
            <person name="Nybo J."/>
            <person name="Theobald S."/>
            <person name="Brandl J."/>
            <person name="Frisvad J.C."/>
            <person name="Nielsen K.F."/>
            <person name="Lyhne E.K."/>
            <person name="Kogle M.E."/>
            <person name="Kuo A."/>
            <person name="Riley R."/>
            <person name="Clum A."/>
            <person name="Nolan M."/>
            <person name="Lipzen A."/>
            <person name="Salamov A."/>
            <person name="Henrissat B."/>
            <person name="Wiebenga A."/>
            <person name="De vries R.P."/>
            <person name="Grigoriev I.V."/>
            <person name="Mortensen U.H."/>
            <person name="Andersen M.R."/>
            <person name="Baker S.E."/>
        </authorList>
    </citation>
    <scope>NUCLEOTIDE SEQUENCE [LARGE SCALE GENOMIC DNA]</scope>
    <source>
        <strain evidence="1 2">CBS 707.79</strain>
    </source>
</reference>
<protein>
    <submittedName>
        <fullName evidence="1">Uncharacterized protein</fullName>
    </submittedName>
</protein>
<dbReference type="OrthoDB" id="4508900at2759"/>
<accession>A0A319D5D8</accession>
<dbReference type="EMBL" id="KZ825917">
    <property type="protein sequence ID" value="PYH92381.1"/>
    <property type="molecule type" value="Genomic_DNA"/>
</dbReference>
<sequence length="309" mass="34130">MDTSFSSKLGKLFQLAAKNLVHALNQRAASGQQSKTSVYEQNARDAYDAADDIIILIAINVIILVFRDIQYGTSYANGMDPIAEEFVAIMQDSTALALQTSAQANAFRDAYPRMMADSALSSADREAWINTHVQMAVAQSDSARVMSQRLRWILTELVDLWARALNIRRSGEVTQSGRVEAPWGSQATPIIATLLKGMDGSCMMKGAAGPEDSPEYPIGQTPRAAYEVFVRMNDNLNVMDRVWVITRAETIKIQNHLEAALVFAFYPPLMTTSLQSAADSYAEIAAYLIPYAREMQELIDEIGLADLEF</sequence>
<organism evidence="1 2">
    <name type="scientific">Aspergillus ellipticus CBS 707.79</name>
    <dbReference type="NCBI Taxonomy" id="1448320"/>
    <lineage>
        <taxon>Eukaryota</taxon>
        <taxon>Fungi</taxon>
        <taxon>Dikarya</taxon>
        <taxon>Ascomycota</taxon>
        <taxon>Pezizomycotina</taxon>
        <taxon>Eurotiomycetes</taxon>
        <taxon>Eurotiomycetidae</taxon>
        <taxon>Eurotiales</taxon>
        <taxon>Aspergillaceae</taxon>
        <taxon>Aspergillus</taxon>
        <taxon>Aspergillus subgen. Circumdati</taxon>
    </lineage>
</organism>